<dbReference type="EMBL" id="LR593886">
    <property type="protein sequence ID" value="VTS02367.1"/>
    <property type="molecule type" value="Genomic_DNA"/>
</dbReference>
<organism evidence="2 3">
    <name type="scientific">Gemmata massiliana</name>
    <dbReference type="NCBI Taxonomy" id="1210884"/>
    <lineage>
        <taxon>Bacteria</taxon>
        <taxon>Pseudomonadati</taxon>
        <taxon>Planctomycetota</taxon>
        <taxon>Planctomycetia</taxon>
        <taxon>Gemmatales</taxon>
        <taxon>Gemmataceae</taxon>
        <taxon>Gemmata</taxon>
    </lineage>
</organism>
<evidence type="ECO:0000313" key="2">
    <source>
        <dbReference type="EMBL" id="VTS02367.1"/>
    </source>
</evidence>
<reference evidence="2 3" key="1">
    <citation type="submission" date="2019-05" db="EMBL/GenBank/DDBJ databases">
        <authorList>
            <consortium name="Science for Life Laboratories"/>
        </authorList>
    </citation>
    <scope>NUCLEOTIDE SEQUENCE [LARGE SCALE GENOMIC DNA]</scope>
    <source>
        <strain evidence="2">Soil9</strain>
    </source>
</reference>
<keyword evidence="3" id="KW-1185">Reference proteome</keyword>
<dbReference type="AlphaFoldDB" id="A0A6P2DL25"/>
<name>A0A6P2DL25_9BACT</name>
<accession>A0A6P2DL25</accession>
<feature type="region of interest" description="Disordered" evidence="1">
    <location>
        <begin position="135"/>
        <end position="164"/>
    </location>
</feature>
<dbReference type="Proteomes" id="UP000464178">
    <property type="component" value="Chromosome"/>
</dbReference>
<evidence type="ECO:0000256" key="1">
    <source>
        <dbReference type="SAM" id="MobiDB-lite"/>
    </source>
</evidence>
<proteinExistence type="predicted"/>
<evidence type="ECO:0008006" key="4">
    <source>
        <dbReference type="Google" id="ProtNLM"/>
    </source>
</evidence>
<gene>
    <name evidence="2" type="ORF">SOIL9_75400</name>
</gene>
<evidence type="ECO:0000313" key="3">
    <source>
        <dbReference type="Proteomes" id="UP000464178"/>
    </source>
</evidence>
<sequence length="164" mass="18154">MTDKVRTEVLAVYADVDAAIAQARPRCDASGRCCRFTEYGHTLFISAFEAEILLAHAPHYEQPVSRDGCPFQVEGLCTMRDARPLGCRIYFCDPGYEARMTEITEEALTKLKRIADAHDTGWHYAPLHHFLNGPRKAGPNDRAGDSMTPPVTRVPLPVVNHSGG</sequence>
<dbReference type="RefSeq" id="WP_162672719.1">
    <property type="nucleotide sequence ID" value="NZ_LR593886.1"/>
</dbReference>
<feature type="compositionally biased region" description="Low complexity" evidence="1">
    <location>
        <begin position="148"/>
        <end position="164"/>
    </location>
</feature>
<dbReference type="KEGG" id="gms:SOIL9_75400"/>
<protein>
    <recommendedName>
        <fullName evidence="4">YkgJ family cysteine cluster protein</fullName>
    </recommendedName>
</protein>